<sequence>MSRHNNKPGRTREGSHCGCLGVAGPTRHQTGVRRYGGRGVQENERRKRKIGYPGGQDTACQKHITPEVKFARGLFAFNRIGRVESDRKVGERVRVGSGKDHELGIEPGSLAYGAGAPASRATAGSNTCVFLQINNTILHDHTSGRWVFIGGTEEAEITGLIIVSSKSAEL</sequence>
<organism evidence="2 3">
    <name type="scientific">Eleginops maclovinus</name>
    <name type="common">Patagonian blennie</name>
    <name type="synonym">Eleginus maclovinus</name>
    <dbReference type="NCBI Taxonomy" id="56733"/>
    <lineage>
        <taxon>Eukaryota</taxon>
        <taxon>Metazoa</taxon>
        <taxon>Chordata</taxon>
        <taxon>Craniata</taxon>
        <taxon>Vertebrata</taxon>
        <taxon>Euteleostomi</taxon>
        <taxon>Actinopterygii</taxon>
        <taxon>Neopterygii</taxon>
        <taxon>Teleostei</taxon>
        <taxon>Neoteleostei</taxon>
        <taxon>Acanthomorphata</taxon>
        <taxon>Eupercaria</taxon>
        <taxon>Perciformes</taxon>
        <taxon>Notothenioidei</taxon>
        <taxon>Eleginopidae</taxon>
        <taxon>Eleginops</taxon>
    </lineage>
</organism>
<protein>
    <submittedName>
        <fullName evidence="2">Uncharacterized protein</fullName>
    </submittedName>
</protein>
<reference evidence="2 3" key="1">
    <citation type="journal article" date="2023" name="Genes (Basel)">
        <title>Chromosome-Level Genome Assembly and Circadian Gene Repertoire of the Patagonia Blennie Eleginops maclovinus-The Closest Ancestral Proxy of Antarctic Cryonotothenioids.</title>
        <authorList>
            <person name="Cheng C.C."/>
            <person name="Rivera-Colon A.G."/>
            <person name="Minhas B.F."/>
            <person name="Wilson L."/>
            <person name="Rayamajhi N."/>
            <person name="Vargas-Chacoff L."/>
            <person name="Catchen J.M."/>
        </authorList>
    </citation>
    <scope>NUCLEOTIDE SEQUENCE [LARGE SCALE GENOMIC DNA]</scope>
    <source>
        <strain evidence="2">JMC-PN-2008</strain>
    </source>
</reference>
<comment type="caution">
    <text evidence="2">The sequence shown here is derived from an EMBL/GenBank/DDBJ whole genome shotgun (WGS) entry which is preliminary data.</text>
</comment>
<keyword evidence="3" id="KW-1185">Reference proteome</keyword>
<dbReference type="AlphaFoldDB" id="A0AAN7XKX9"/>
<gene>
    <name evidence="2" type="ORF">PBY51_018070</name>
</gene>
<feature type="region of interest" description="Disordered" evidence="1">
    <location>
        <begin position="1"/>
        <end position="57"/>
    </location>
</feature>
<dbReference type="Proteomes" id="UP001346869">
    <property type="component" value="Unassembled WGS sequence"/>
</dbReference>
<evidence type="ECO:0000313" key="2">
    <source>
        <dbReference type="EMBL" id="KAK5862701.1"/>
    </source>
</evidence>
<reference evidence="2 3" key="2">
    <citation type="journal article" date="2023" name="Mol. Biol. Evol.">
        <title>Genomics of Secondarily Temperate Adaptation in the Only Non-Antarctic Icefish.</title>
        <authorList>
            <person name="Rivera-Colon A.G."/>
            <person name="Rayamajhi N."/>
            <person name="Minhas B.F."/>
            <person name="Madrigal G."/>
            <person name="Bilyk K.T."/>
            <person name="Yoon V."/>
            <person name="Hune M."/>
            <person name="Gregory S."/>
            <person name="Cheng C.H.C."/>
            <person name="Catchen J.M."/>
        </authorList>
    </citation>
    <scope>NUCLEOTIDE SEQUENCE [LARGE SCALE GENOMIC DNA]</scope>
    <source>
        <strain evidence="2">JMC-PN-2008</strain>
    </source>
</reference>
<evidence type="ECO:0000256" key="1">
    <source>
        <dbReference type="SAM" id="MobiDB-lite"/>
    </source>
</evidence>
<dbReference type="EMBL" id="JAUZQC010000012">
    <property type="protein sequence ID" value="KAK5862701.1"/>
    <property type="molecule type" value="Genomic_DNA"/>
</dbReference>
<accession>A0AAN7XKX9</accession>
<proteinExistence type="predicted"/>
<name>A0AAN7XKX9_ELEMC</name>
<evidence type="ECO:0000313" key="3">
    <source>
        <dbReference type="Proteomes" id="UP001346869"/>
    </source>
</evidence>